<name>A0A392SPY0_9FABA</name>
<proteinExistence type="predicted"/>
<sequence>MVLSRFEKVSVNCTPRRKDGALRQSVRNVVAGRFVKWRVAQLHLARRTSSKFITRDAQNGWRGAQA</sequence>
<evidence type="ECO:0000313" key="2">
    <source>
        <dbReference type="Proteomes" id="UP000265520"/>
    </source>
</evidence>
<evidence type="ECO:0000313" key="1">
    <source>
        <dbReference type="EMBL" id="MCI50472.1"/>
    </source>
</evidence>
<reference evidence="1 2" key="1">
    <citation type="journal article" date="2018" name="Front. Plant Sci.">
        <title>Red Clover (Trifolium pratense) and Zigzag Clover (T. medium) - A Picture of Genomic Similarities and Differences.</title>
        <authorList>
            <person name="Dluhosova J."/>
            <person name="Istvanek J."/>
            <person name="Nedelnik J."/>
            <person name="Repkova J."/>
        </authorList>
    </citation>
    <scope>NUCLEOTIDE SEQUENCE [LARGE SCALE GENOMIC DNA]</scope>
    <source>
        <strain evidence="2">cv. 10/8</strain>
        <tissue evidence="1">Leaf</tissue>
    </source>
</reference>
<keyword evidence="2" id="KW-1185">Reference proteome</keyword>
<dbReference type="Proteomes" id="UP000265520">
    <property type="component" value="Unassembled WGS sequence"/>
</dbReference>
<comment type="caution">
    <text evidence="1">The sequence shown here is derived from an EMBL/GenBank/DDBJ whole genome shotgun (WGS) entry which is preliminary data.</text>
</comment>
<dbReference type="AlphaFoldDB" id="A0A392SPY0"/>
<accession>A0A392SPY0</accession>
<dbReference type="EMBL" id="LXQA010417144">
    <property type="protein sequence ID" value="MCI50472.1"/>
    <property type="molecule type" value="Genomic_DNA"/>
</dbReference>
<protein>
    <submittedName>
        <fullName evidence="1">Uncharacterized protein</fullName>
    </submittedName>
</protein>
<organism evidence="1 2">
    <name type="scientific">Trifolium medium</name>
    <dbReference type="NCBI Taxonomy" id="97028"/>
    <lineage>
        <taxon>Eukaryota</taxon>
        <taxon>Viridiplantae</taxon>
        <taxon>Streptophyta</taxon>
        <taxon>Embryophyta</taxon>
        <taxon>Tracheophyta</taxon>
        <taxon>Spermatophyta</taxon>
        <taxon>Magnoliopsida</taxon>
        <taxon>eudicotyledons</taxon>
        <taxon>Gunneridae</taxon>
        <taxon>Pentapetalae</taxon>
        <taxon>rosids</taxon>
        <taxon>fabids</taxon>
        <taxon>Fabales</taxon>
        <taxon>Fabaceae</taxon>
        <taxon>Papilionoideae</taxon>
        <taxon>50 kb inversion clade</taxon>
        <taxon>NPAAA clade</taxon>
        <taxon>Hologalegina</taxon>
        <taxon>IRL clade</taxon>
        <taxon>Trifolieae</taxon>
        <taxon>Trifolium</taxon>
    </lineage>
</organism>